<protein>
    <submittedName>
        <fullName evidence="1">Uncharacterized protein</fullName>
    </submittedName>
</protein>
<organism evidence="1 2">
    <name type="scientific">Artemisia annua</name>
    <name type="common">Sweet wormwood</name>
    <dbReference type="NCBI Taxonomy" id="35608"/>
    <lineage>
        <taxon>Eukaryota</taxon>
        <taxon>Viridiplantae</taxon>
        <taxon>Streptophyta</taxon>
        <taxon>Embryophyta</taxon>
        <taxon>Tracheophyta</taxon>
        <taxon>Spermatophyta</taxon>
        <taxon>Magnoliopsida</taxon>
        <taxon>eudicotyledons</taxon>
        <taxon>Gunneridae</taxon>
        <taxon>Pentapetalae</taxon>
        <taxon>asterids</taxon>
        <taxon>campanulids</taxon>
        <taxon>Asterales</taxon>
        <taxon>Asteraceae</taxon>
        <taxon>Asteroideae</taxon>
        <taxon>Anthemideae</taxon>
        <taxon>Artemisiinae</taxon>
        <taxon>Artemisia</taxon>
    </lineage>
</organism>
<gene>
    <name evidence="1" type="ORF">CTI12_AA547020</name>
</gene>
<evidence type="ECO:0000313" key="1">
    <source>
        <dbReference type="EMBL" id="PWA42151.1"/>
    </source>
</evidence>
<keyword evidence="2" id="KW-1185">Reference proteome</keyword>
<comment type="caution">
    <text evidence="1">The sequence shown here is derived from an EMBL/GenBank/DDBJ whole genome shotgun (WGS) entry which is preliminary data.</text>
</comment>
<dbReference type="Proteomes" id="UP000245207">
    <property type="component" value="Unassembled WGS sequence"/>
</dbReference>
<dbReference type="OrthoDB" id="1828674at2759"/>
<dbReference type="AlphaFoldDB" id="A0A2U1KZG2"/>
<accession>A0A2U1KZG2</accession>
<reference evidence="1 2" key="1">
    <citation type="journal article" date="2018" name="Mol. Plant">
        <title>The genome of Artemisia annua provides insight into the evolution of Asteraceae family and artemisinin biosynthesis.</title>
        <authorList>
            <person name="Shen Q."/>
            <person name="Zhang L."/>
            <person name="Liao Z."/>
            <person name="Wang S."/>
            <person name="Yan T."/>
            <person name="Shi P."/>
            <person name="Liu M."/>
            <person name="Fu X."/>
            <person name="Pan Q."/>
            <person name="Wang Y."/>
            <person name="Lv Z."/>
            <person name="Lu X."/>
            <person name="Zhang F."/>
            <person name="Jiang W."/>
            <person name="Ma Y."/>
            <person name="Chen M."/>
            <person name="Hao X."/>
            <person name="Li L."/>
            <person name="Tang Y."/>
            <person name="Lv G."/>
            <person name="Zhou Y."/>
            <person name="Sun X."/>
            <person name="Brodelius P.E."/>
            <person name="Rose J.K.C."/>
            <person name="Tang K."/>
        </authorList>
    </citation>
    <scope>NUCLEOTIDE SEQUENCE [LARGE SCALE GENOMIC DNA]</scope>
    <source>
        <strain evidence="2">cv. Huhao1</strain>
        <tissue evidence="1">Leaf</tissue>
    </source>
</reference>
<name>A0A2U1KZG2_ARTAN</name>
<dbReference type="EMBL" id="PKPP01012586">
    <property type="protein sequence ID" value="PWA42151.1"/>
    <property type="molecule type" value="Genomic_DNA"/>
</dbReference>
<evidence type="ECO:0000313" key="2">
    <source>
        <dbReference type="Proteomes" id="UP000245207"/>
    </source>
</evidence>
<dbReference type="STRING" id="35608.A0A2U1KZG2"/>
<proteinExistence type="predicted"/>
<sequence>MPVLVETGVRSLKVPKRKKHETLESTWKTITDGLHIPLNRHSKKSDTFENHNQHEPNLGYKAMKKLDLTVYDGPGVRSLRVSKPKKHETLESTWKTITDGLHILLNRHLKMSDTIKNHNNMSRIWVIKR</sequence>